<gene>
    <name evidence="2" type="ORF">HannXRQ_Chr08g0215651</name>
</gene>
<keyword evidence="1" id="KW-0472">Membrane</keyword>
<dbReference type="Proteomes" id="UP000215914">
    <property type="component" value="Chromosome 8"/>
</dbReference>
<feature type="transmembrane region" description="Helical" evidence="1">
    <location>
        <begin position="46"/>
        <end position="71"/>
    </location>
</feature>
<proteinExistence type="predicted"/>
<protein>
    <submittedName>
        <fullName evidence="2">Uncharacterized protein</fullName>
    </submittedName>
</protein>
<evidence type="ECO:0000313" key="3">
    <source>
        <dbReference type="Proteomes" id="UP000215914"/>
    </source>
</evidence>
<keyword evidence="1" id="KW-0812">Transmembrane</keyword>
<dbReference type="InParanoid" id="A0A251U318"/>
<dbReference type="EMBL" id="CM007897">
    <property type="protein sequence ID" value="OTG17755.1"/>
    <property type="molecule type" value="Genomic_DNA"/>
</dbReference>
<accession>A0A251U318</accession>
<keyword evidence="3" id="KW-1185">Reference proteome</keyword>
<reference evidence="3" key="1">
    <citation type="journal article" date="2017" name="Nature">
        <title>The sunflower genome provides insights into oil metabolism, flowering and Asterid evolution.</title>
        <authorList>
            <person name="Badouin H."/>
            <person name="Gouzy J."/>
            <person name="Grassa C.J."/>
            <person name="Murat F."/>
            <person name="Staton S.E."/>
            <person name="Cottret L."/>
            <person name="Lelandais-Briere C."/>
            <person name="Owens G.L."/>
            <person name="Carrere S."/>
            <person name="Mayjonade B."/>
            <person name="Legrand L."/>
            <person name="Gill N."/>
            <person name="Kane N.C."/>
            <person name="Bowers J.E."/>
            <person name="Hubner S."/>
            <person name="Bellec A."/>
            <person name="Berard A."/>
            <person name="Berges H."/>
            <person name="Blanchet N."/>
            <person name="Boniface M.C."/>
            <person name="Brunel D."/>
            <person name="Catrice O."/>
            <person name="Chaidir N."/>
            <person name="Claudel C."/>
            <person name="Donnadieu C."/>
            <person name="Faraut T."/>
            <person name="Fievet G."/>
            <person name="Helmstetter N."/>
            <person name="King M."/>
            <person name="Knapp S.J."/>
            <person name="Lai Z."/>
            <person name="Le Paslier M.C."/>
            <person name="Lippi Y."/>
            <person name="Lorenzon L."/>
            <person name="Mandel J.R."/>
            <person name="Marage G."/>
            <person name="Marchand G."/>
            <person name="Marquand E."/>
            <person name="Bret-Mestries E."/>
            <person name="Morien E."/>
            <person name="Nambeesan S."/>
            <person name="Nguyen T."/>
            <person name="Pegot-Espagnet P."/>
            <person name="Pouilly N."/>
            <person name="Raftis F."/>
            <person name="Sallet E."/>
            <person name="Schiex T."/>
            <person name="Thomas J."/>
            <person name="Vandecasteele C."/>
            <person name="Vares D."/>
            <person name="Vear F."/>
            <person name="Vautrin S."/>
            <person name="Crespi M."/>
            <person name="Mangin B."/>
            <person name="Burke J.M."/>
            <person name="Salse J."/>
            <person name="Munos S."/>
            <person name="Vincourt P."/>
            <person name="Rieseberg L.H."/>
            <person name="Langlade N.B."/>
        </authorList>
    </citation>
    <scope>NUCLEOTIDE SEQUENCE [LARGE SCALE GENOMIC DNA]</scope>
    <source>
        <strain evidence="3">cv. SF193</strain>
    </source>
</reference>
<sequence length="124" mass="14361">MLCFQKKNKCVLEFLDCEDSKVHGLKRSNLVRRIEDDLIGCYLCRAFVMVPMTLILLLQLVLAPCFAMILAHIRELEEEVKISNILDPDAEKKNLWTKVAKLAKPLLRDENVILLFLLFVFDNV</sequence>
<evidence type="ECO:0000313" key="2">
    <source>
        <dbReference type="EMBL" id="OTG17755.1"/>
    </source>
</evidence>
<evidence type="ECO:0000256" key="1">
    <source>
        <dbReference type="SAM" id="Phobius"/>
    </source>
</evidence>
<keyword evidence="1" id="KW-1133">Transmembrane helix</keyword>
<name>A0A251U318_HELAN</name>
<organism evidence="2 3">
    <name type="scientific">Helianthus annuus</name>
    <name type="common">Common sunflower</name>
    <dbReference type="NCBI Taxonomy" id="4232"/>
    <lineage>
        <taxon>Eukaryota</taxon>
        <taxon>Viridiplantae</taxon>
        <taxon>Streptophyta</taxon>
        <taxon>Embryophyta</taxon>
        <taxon>Tracheophyta</taxon>
        <taxon>Spermatophyta</taxon>
        <taxon>Magnoliopsida</taxon>
        <taxon>eudicotyledons</taxon>
        <taxon>Gunneridae</taxon>
        <taxon>Pentapetalae</taxon>
        <taxon>asterids</taxon>
        <taxon>campanulids</taxon>
        <taxon>Asterales</taxon>
        <taxon>Asteraceae</taxon>
        <taxon>Asteroideae</taxon>
        <taxon>Heliantheae alliance</taxon>
        <taxon>Heliantheae</taxon>
        <taxon>Helianthus</taxon>
    </lineage>
</organism>
<dbReference type="AlphaFoldDB" id="A0A251U318"/>